<keyword evidence="2" id="KW-1185">Reference proteome</keyword>
<gene>
    <name evidence="1" type="ORF">HNQ65_005336</name>
</gene>
<proteinExistence type="predicted"/>
<evidence type="ECO:0000313" key="1">
    <source>
        <dbReference type="EMBL" id="MBB5035722.1"/>
    </source>
</evidence>
<comment type="caution">
    <text evidence="1">The sequence shown here is derived from an EMBL/GenBank/DDBJ whole genome shotgun (WGS) entry which is preliminary data.</text>
</comment>
<organism evidence="1 2">
    <name type="scientific">Prosthecobacter vanneervenii</name>
    <dbReference type="NCBI Taxonomy" id="48466"/>
    <lineage>
        <taxon>Bacteria</taxon>
        <taxon>Pseudomonadati</taxon>
        <taxon>Verrucomicrobiota</taxon>
        <taxon>Verrucomicrobiia</taxon>
        <taxon>Verrucomicrobiales</taxon>
        <taxon>Verrucomicrobiaceae</taxon>
        <taxon>Prosthecobacter</taxon>
    </lineage>
</organism>
<reference evidence="1 2" key="1">
    <citation type="submission" date="2020-08" db="EMBL/GenBank/DDBJ databases">
        <title>Genomic Encyclopedia of Type Strains, Phase IV (KMG-IV): sequencing the most valuable type-strain genomes for metagenomic binning, comparative biology and taxonomic classification.</title>
        <authorList>
            <person name="Goeker M."/>
        </authorList>
    </citation>
    <scope>NUCLEOTIDE SEQUENCE [LARGE SCALE GENOMIC DNA]</scope>
    <source>
        <strain evidence="1 2">DSM 12252</strain>
    </source>
</reference>
<sequence length="45" mass="4755">MPAPLLRGAGEPPVLRAASGSGVRPTRWLLARTPPLRGIASWFSS</sequence>
<dbReference type="RefSeq" id="WP_184344800.1">
    <property type="nucleotide sequence ID" value="NZ_JACHIG010000025.1"/>
</dbReference>
<dbReference type="AlphaFoldDB" id="A0A7W7YGF6"/>
<evidence type="ECO:0000313" key="2">
    <source>
        <dbReference type="Proteomes" id="UP000590740"/>
    </source>
</evidence>
<name>A0A7W7YGF6_9BACT</name>
<protein>
    <submittedName>
        <fullName evidence="1">Uncharacterized protein</fullName>
    </submittedName>
</protein>
<dbReference type="EMBL" id="JACHIG010000025">
    <property type="protein sequence ID" value="MBB5035722.1"/>
    <property type="molecule type" value="Genomic_DNA"/>
</dbReference>
<accession>A0A7W7YGF6</accession>
<dbReference type="Proteomes" id="UP000590740">
    <property type="component" value="Unassembled WGS sequence"/>
</dbReference>